<sequence length="348" mass="37371">MGKPTLRDVADRSGFSITTVSQVLNDVPGKRIPDATRDRVRAAATELAYRPNRLAQGLRLQRSNTLGFVSDKIATTPYAGEVILGAQDAAAEHGDLLLLMNSNSDPGLEEREIRALQERQVDGIIFASEYHRVITPPDALQGTPAVLLDARSVRGDVSSVVPDEVGGTLAAVRELIAAGHQRIAFLNNVDDIPATALRLQGFRQGLNEAGRRLRAGMVVTAASTPGAGYDAARQLLDQPRAGRPTAIFCFNDRMAMGTYQAAAELGLRIPDDLSVVGFDNQELIAANLRPGLTTVALPHYAMGQWAVAALLDLIDAQADPSQKRQPIREEKLPCPLVRRASVGPPPRS</sequence>
<feature type="region of interest" description="Disordered" evidence="5">
    <location>
        <begin position="319"/>
        <end position="348"/>
    </location>
</feature>
<dbReference type="PANTHER" id="PTHR30146:SF148">
    <property type="entry name" value="HTH-TYPE TRANSCRIPTIONAL REPRESSOR PURR-RELATED"/>
    <property type="match status" value="1"/>
</dbReference>
<dbReference type="AlphaFoldDB" id="C8XGE0"/>
<keyword evidence="1" id="KW-0678">Repressor</keyword>
<dbReference type="OrthoDB" id="9798934at2"/>
<dbReference type="InterPro" id="IPR010982">
    <property type="entry name" value="Lambda_DNA-bd_dom_sf"/>
</dbReference>
<gene>
    <name evidence="7" type="ordered locus">Namu_3846</name>
</gene>
<dbReference type="InterPro" id="IPR000843">
    <property type="entry name" value="HTH_LacI"/>
</dbReference>
<evidence type="ECO:0000256" key="5">
    <source>
        <dbReference type="SAM" id="MobiDB-lite"/>
    </source>
</evidence>
<reference evidence="8" key="1">
    <citation type="submission" date="2009-09" db="EMBL/GenBank/DDBJ databases">
        <title>The complete genome of Nakamurella multipartita DSM 44233.</title>
        <authorList>
            <consortium name="US DOE Joint Genome Institute (JGI-PGF)"/>
            <person name="Lucas S."/>
            <person name="Copeland A."/>
            <person name="Lapidus A."/>
            <person name="Glavina del Rio T."/>
            <person name="Dalin E."/>
            <person name="Tice H."/>
            <person name="Bruce D."/>
            <person name="Goodwin L."/>
            <person name="Pitluck S."/>
            <person name="Kyrpides N."/>
            <person name="Mavromatis K."/>
            <person name="Ivanova N."/>
            <person name="Ovchinnikova G."/>
            <person name="Sims D."/>
            <person name="Meincke L."/>
            <person name="Brettin T."/>
            <person name="Detter J.C."/>
            <person name="Han C."/>
            <person name="Larimer F."/>
            <person name="Land M."/>
            <person name="Hauser L."/>
            <person name="Markowitz V."/>
            <person name="Cheng J.-F."/>
            <person name="Hugenholtz P."/>
            <person name="Woyke T."/>
            <person name="Wu D."/>
            <person name="Klenk H.-P."/>
            <person name="Eisen J.A."/>
        </authorList>
    </citation>
    <scope>NUCLEOTIDE SEQUENCE [LARGE SCALE GENOMIC DNA]</scope>
    <source>
        <strain evidence="8">ATCC 700099 / DSM 44233 / CIP 104796 / JCM 9543 / NBRC 105858 / Y-104</strain>
    </source>
</reference>
<reference evidence="7 8" key="2">
    <citation type="journal article" date="2010" name="Stand. Genomic Sci.">
        <title>Complete genome sequence of Nakamurella multipartita type strain (Y-104).</title>
        <authorList>
            <person name="Tice H."/>
            <person name="Mayilraj S."/>
            <person name="Sims D."/>
            <person name="Lapidus A."/>
            <person name="Nolan M."/>
            <person name="Lucas S."/>
            <person name="Glavina Del Rio T."/>
            <person name="Copeland A."/>
            <person name="Cheng J.F."/>
            <person name="Meincke L."/>
            <person name="Bruce D."/>
            <person name="Goodwin L."/>
            <person name="Pitluck S."/>
            <person name="Ivanova N."/>
            <person name="Mavromatis K."/>
            <person name="Ovchinnikova G."/>
            <person name="Pati A."/>
            <person name="Chen A."/>
            <person name="Palaniappan K."/>
            <person name="Land M."/>
            <person name="Hauser L."/>
            <person name="Chang Y.J."/>
            <person name="Jeffries C.D."/>
            <person name="Detter J.C."/>
            <person name="Brettin T."/>
            <person name="Rohde M."/>
            <person name="Goker M."/>
            <person name="Bristow J."/>
            <person name="Eisen J.A."/>
            <person name="Markowitz V."/>
            <person name="Hugenholtz P."/>
            <person name="Kyrpides N.C."/>
            <person name="Klenk H.P."/>
            <person name="Chen F."/>
        </authorList>
    </citation>
    <scope>NUCLEOTIDE SEQUENCE [LARGE SCALE GENOMIC DNA]</scope>
    <source>
        <strain evidence="8">ATCC 700099 / DSM 44233 / CIP 104796 / JCM 9543 / NBRC 105858 / Y-104</strain>
    </source>
</reference>
<dbReference type="InterPro" id="IPR046335">
    <property type="entry name" value="LacI/GalR-like_sensor"/>
</dbReference>
<dbReference type="HOGENOM" id="CLU_037628_6_0_11"/>
<accession>C8XGE0</accession>
<proteinExistence type="predicted"/>
<dbReference type="SUPFAM" id="SSF53822">
    <property type="entry name" value="Periplasmic binding protein-like I"/>
    <property type="match status" value="1"/>
</dbReference>
<keyword evidence="3" id="KW-0238">DNA-binding</keyword>
<dbReference type="CDD" id="cd06288">
    <property type="entry name" value="PBP1_sucrose_transcription_regulator"/>
    <property type="match status" value="1"/>
</dbReference>
<dbReference type="EMBL" id="CP001737">
    <property type="protein sequence ID" value="ACV80142.1"/>
    <property type="molecule type" value="Genomic_DNA"/>
</dbReference>
<dbReference type="PANTHER" id="PTHR30146">
    <property type="entry name" value="LACI-RELATED TRANSCRIPTIONAL REPRESSOR"/>
    <property type="match status" value="1"/>
</dbReference>
<dbReference type="Pfam" id="PF00356">
    <property type="entry name" value="LacI"/>
    <property type="match status" value="1"/>
</dbReference>
<dbReference type="SMART" id="SM00354">
    <property type="entry name" value="HTH_LACI"/>
    <property type="match status" value="1"/>
</dbReference>
<dbReference type="Gene3D" id="3.40.50.2300">
    <property type="match status" value="2"/>
</dbReference>
<dbReference type="CDD" id="cd01392">
    <property type="entry name" value="HTH_LacI"/>
    <property type="match status" value="1"/>
</dbReference>
<dbReference type="Proteomes" id="UP000002218">
    <property type="component" value="Chromosome"/>
</dbReference>
<dbReference type="KEGG" id="nml:Namu_3846"/>
<dbReference type="InParanoid" id="C8XGE0"/>
<evidence type="ECO:0000256" key="1">
    <source>
        <dbReference type="ARBA" id="ARBA00022491"/>
    </source>
</evidence>
<feature type="domain" description="HTH lacI-type" evidence="6">
    <location>
        <begin position="4"/>
        <end position="60"/>
    </location>
</feature>
<dbReference type="InterPro" id="IPR028082">
    <property type="entry name" value="Peripla_BP_I"/>
</dbReference>
<dbReference type="Gene3D" id="1.10.260.40">
    <property type="entry name" value="lambda repressor-like DNA-binding domains"/>
    <property type="match status" value="1"/>
</dbReference>
<keyword evidence="4" id="KW-0804">Transcription</keyword>
<dbReference type="Pfam" id="PF13377">
    <property type="entry name" value="Peripla_BP_3"/>
    <property type="match status" value="1"/>
</dbReference>
<dbReference type="RefSeq" id="WP_015748969.1">
    <property type="nucleotide sequence ID" value="NC_013235.1"/>
</dbReference>
<keyword evidence="8" id="KW-1185">Reference proteome</keyword>
<evidence type="ECO:0000313" key="7">
    <source>
        <dbReference type="EMBL" id="ACV80142.1"/>
    </source>
</evidence>
<dbReference type="GO" id="GO:0003700">
    <property type="term" value="F:DNA-binding transcription factor activity"/>
    <property type="evidence" value="ECO:0007669"/>
    <property type="project" value="TreeGrafter"/>
</dbReference>
<keyword evidence="2" id="KW-0805">Transcription regulation</keyword>
<name>C8XGE0_NAKMY</name>
<dbReference type="GO" id="GO:0000976">
    <property type="term" value="F:transcription cis-regulatory region binding"/>
    <property type="evidence" value="ECO:0007669"/>
    <property type="project" value="TreeGrafter"/>
</dbReference>
<evidence type="ECO:0000256" key="3">
    <source>
        <dbReference type="ARBA" id="ARBA00023125"/>
    </source>
</evidence>
<evidence type="ECO:0000313" key="8">
    <source>
        <dbReference type="Proteomes" id="UP000002218"/>
    </source>
</evidence>
<dbReference type="STRING" id="479431.Namu_3846"/>
<dbReference type="PROSITE" id="PS50932">
    <property type="entry name" value="HTH_LACI_2"/>
    <property type="match status" value="1"/>
</dbReference>
<organism evidence="7 8">
    <name type="scientific">Nakamurella multipartita (strain ATCC 700099 / DSM 44233 / CIP 104796 / JCM 9543 / NBRC 105858 / Y-104)</name>
    <name type="common">Microsphaera multipartita</name>
    <dbReference type="NCBI Taxonomy" id="479431"/>
    <lineage>
        <taxon>Bacteria</taxon>
        <taxon>Bacillati</taxon>
        <taxon>Actinomycetota</taxon>
        <taxon>Actinomycetes</taxon>
        <taxon>Nakamurellales</taxon>
        <taxon>Nakamurellaceae</taxon>
        <taxon>Nakamurella</taxon>
    </lineage>
</organism>
<evidence type="ECO:0000259" key="6">
    <source>
        <dbReference type="PROSITE" id="PS50932"/>
    </source>
</evidence>
<dbReference type="SUPFAM" id="SSF47413">
    <property type="entry name" value="lambda repressor-like DNA-binding domains"/>
    <property type="match status" value="1"/>
</dbReference>
<dbReference type="eggNOG" id="COG1609">
    <property type="taxonomic scope" value="Bacteria"/>
</dbReference>
<evidence type="ECO:0000256" key="2">
    <source>
        <dbReference type="ARBA" id="ARBA00023015"/>
    </source>
</evidence>
<evidence type="ECO:0000256" key="4">
    <source>
        <dbReference type="ARBA" id="ARBA00023163"/>
    </source>
</evidence>
<protein>
    <submittedName>
        <fullName evidence="7">Transcriptional regulator, LacI family</fullName>
    </submittedName>
</protein>